<evidence type="ECO:0000313" key="2">
    <source>
        <dbReference type="Proteomes" id="UP000707451"/>
    </source>
</evidence>
<gene>
    <name evidence="1" type="ORF">KI688_005879</name>
</gene>
<dbReference type="EMBL" id="JAHRHY010000002">
    <property type="protein sequence ID" value="KAG9071666.1"/>
    <property type="molecule type" value="Genomic_DNA"/>
</dbReference>
<organism evidence="1 2">
    <name type="scientific">Linnemannia hyalina</name>
    <dbReference type="NCBI Taxonomy" id="64524"/>
    <lineage>
        <taxon>Eukaryota</taxon>
        <taxon>Fungi</taxon>
        <taxon>Fungi incertae sedis</taxon>
        <taxon>Mucoromycota</taxon>
        <taxon>Mortierellomycotina</taxon>
        <taxon>Mortierellomycetes</taxon>
        <taxon>Mortierellales</taxon>
        <taxon>Mortierellaceae</taxon>
        <taxon>Linnemannia</taxon>
    </lineage>
</organism>
<sequence>MLAQNWGFYLNGSQADRGPNDVTTLFESARKRLSQYFSSDKEQNGLDIMAITGCLLISRLTVLRYCLSFGRRDTFTCDRWMLLQVCPGAFDATVPDVFDVVFKATLDAYHYQTPCIPFASLERPLQDRFHQVQDQLSSFTFNSPTNKILVVLDEAQTLSNHGKECFVSHADPGDLRSILSPIIHGLRSISGSTGDYCVVTCGTGIGADELEVMANSGGIAGNLDQIDRRIVDFAGWETED</sequence>
<name>A0A9P8BXW5_9FUNG</name>
<dbReference type="OrthoDB" id="2388071at2759"/>
<accession>A0A9P8BXW5</accession>
<evidence type="ECO:0000313" key="1">
    <source>
        <dbReference type="EMBL" id="KAG9071666.1"/>
    </source>
</evidence>
<dbReference type="Proteomes" id="UP000707451">
    <property type="component" value="Unassembled WGS sequence"/>
</dbReference>
<comment type="caution">
    <text evidence="1">The sequence shown here is derived from an EMBL/GenBank/DDBJ whole genome shotgun (WGS) entry which is preliminary data.</text>
</comment>
<keyword evidence="2" id="KW-1185">Reference proteome</keyword>
<dbReference type="AlphaFoldDB" id="A0A9P8BXW5"/>
<protein>
    <submittedName>
        <fullName evidence="1">Uncharacterized protein</fullName>
    </submittedName>
</protein>
<proteinExistence type="predicted"/>
<reference evidence="1" key="1">
    <citation type="submission" date="2021-06" db="EMBL/GenBank/DDBJ databases">
        <title>Genome Sequence of Mortierella hyaline Strain SCG-10, a Cold-Adapted, Nitrate-Reducing Fungus Isolated from Soil in Minnesota, USA.</title>
        <authorList>
            <person name="Aldossari N."/>
        </authorList>
    </citation>
    <scope>NUCLEOTIDE SEQUENCE</scope>
    <source>
        <strain evidence="1">SCG-10</strain>
    </source>
</reference>